<sequence length="188" mass="21266">MFSQRETKESWNRLLDIRRKEQESAAKWRLQCIRSSVSPLSGSPAHVESDYESPSIRAPSCGHTITNKELLDTSISTLSKCAGILLNLRAWHLRQTLSAWRHWRGVVLHSVSRDDSHQVTEKFEHTISEQMDVIEKVTDEKHKIEVELKAALGVIKQMGRENATLAFQVRNLVIKSKGSSSTSKSASM</sequence>
<organism evidence="1">
    <name type="scientific">Octactis speculum</name>
    <dbReference type="NCBI Taxonomy" id="3111310"/>
    <lineage>
        <taxon>Eukaryota</taxon>
        <taxon>Sar</taxon>
        <taxon>Stramenopiles</taxon>
        <taxon>Ochrophyta</taxon>
        <taxon>Dictyochophyceae</taxon>
        <taxon>Dictyochales</taxon>
        <taxon>Dictyochaceae</taxon>
        <taxon>Octactis</taxon>
    </lineage>
</organism>
<evidence type="ECO:0000313" key="1">
    <source>
        <dbReference type="EMBL" id="CAD9399734.1"/>
    </source>
</evidence>
<proteinExistence type="predicted"/>
<protein>
    <submittedName>
        <fullName evidence="1">Uncharacterized protein</fullName>
    </submittedName>
</protein>
<reference evidence="1" key="1">
    <citation type="submission" date="2021-01" db="EMBL/GenBank/DDBJ databases">
        <authorList>
            <person name="Corre E."/>
            <person name="Pelletier E."/>
            <person name="Niang G."/>
            <person name="Scheremetjew M."/>
            <person name="Finn R."/>
            <person name="Kale V."/>
            <person name="Holt S."/>
            <person name="Cochrane G."/>
            <person name="Meng A."/>
            <person name="Brown T."/>
            <person name="Cohen L."/>
        </authorList>
    </citation>
    <scope>NUCLEOTIDE SEQUENCE</scope>
    <source>
        <strain evidence="1">CCMP1381</strain>
    </source>
</reference>
<dbReference type="AlphaFoldDB" id="A0A7S2BKL7"/>
<gene>
    <name evidence="1" type="ORF">DSPE1174_LOCUS8301</name>
</gene>
<accession>A0A7S2BKL7</accession>
<name>A0A7S2BKL7_9STRA</name>
<dbReference type="EMBL" id="HBGS01015836">
    <property type="protein sequence ID" value="CAD9399734.1"/>
    <property type="molecule type" value="Transcribed_RNA"/>
</dbReference>